<comment type="cofactor">
    <cofactor evidence="1">
        <name>pyridoxal 5'-phosphate</name>
        <dbReference type="ChEBI" id="CHEBI:597326"/>
    </cofactor>
</comment>
<evidence type="ECO:0000259" key="6">
    <source>
        <dbReference type="Pfam" id="PF00155"/>
    </source>
</evidence>
<dbReference type="InterPro" id="IPR004839">
    <property type="entry name" value="Aminotransferase_I/II_large"/>
</dbReference>
<evidence type="ECO:0000313" key="7">
    <source>
        <dbReference type="EMBL" id="MPN25070.1"/>
    </source>
</evidence>
<dbReference type="Pfam" id="PF00155">
    <property type="entry name" value="Aminotran_1_2"/>
    <property type="match status" value="1"/>
</dbReference>
<dbReference type="PANTHER" id="PTHR43525:SF1">
    <property type="entry name" value="PROTEIN MALY"/>
    <property type="match status" value="1"/>
</dbReference>
<organism evidence="7">
    <name type="scientific">bioreactor metagenome</name>
    <dbReference type="NCBI Taxonomy" id="1076179"/>
    <lineage>
        <taxon>unclassified sequences</taxon>
        <taxon>metagenomes</taxon>
        <taxon>ecological metagenomes</taxon>
    </lineage>
</organism>
<dbReference type="EMBL" id="VSSQ01074116">
    <property type="protein sequence ID" value="MPN25070.1"/>
    <property type="molecule type" value="Genomic_DNA"/>
</dbReference>
<comment type="caution">
    <text evidence="7">The sequence shown here is derived from an EMBL/GenBank/DDBJ whole genome shotgun (WGS) entry which is preliminary data.</text>
</comment>
<evidence type="ECO:0000256" key="5">
    <source>
        <dbReference type="ARBA" id="ARBA00037974"/>
    </source>
</evidence>
<accession>A0A645GG16</accession>
<dbReference type="GO" id="GO:0030170">
    <property type="term" value="F:pyridoxal phosphate binding"/>
    <property type="evidence" value="ECO:0007669"/>
    <property type="project" value="InterPro"/>
</dbReference>
<reference evidence="7" key="1">
    <citation type="submission" date="2019-08" db="EMBL/GenBank/DDBJ databases">
        <authorList>
            <person name="Kucharzyk K."/>
            <person name="Murdoch R.W."/>
            <person name="Higgins S."/>
            <person name="Loffler F."/>
        </authorList>
    </citation>
    <scope>NUCLEOTIDE SEQUENCE</scope>
</reference>
<evidence type="ECO:0000256" key="1">
    <source>
        <dbReference type="ARBA" id="ARBA00001933"/>
    </source>
</evidence>
<proteinExistence type="inferred from homology"/>
<name>A0A645GG16_9ZZZZ</name>
<dbReference type="EC" id="4.4.1.13" evidence="2"/>
<dbReference type="InterPro" id="IPR015422">
    <property type="entry name" value="PyrdxlP-dep_Trfase_small"/>
</dbReference>
<dbReference type="InterPro" id="IPR015421">
    <property type="entry name" value="PyrdxlP-dep_Trfase_major"/>
</dbReference>
<sequence>MSKIGELCLKHGVLIFSDEIHCDLALYGNKHTVMASISEEISAITITAMAPSKTFNIAGMMNSVMVISNDSLRSKFNKILHQYHLELGNVFAHMTMEAAYRHGGEWLNLLKQYLEGNIDYTYNSLKSNLPTVTFFKPEGSFLLWLDFRQSGLSHKEVYDRLINVSKVGLNDGLSFGLSGEGFMRMNIGTQRAVLEEGLNKIITTFNSI</sequence>
<comment type="similarity">
    <text evidence="5">Belongs to the class-II pyridoxal-phosphate-dependent aminotransferase family. MalY/PatB cystathionine beta-lyase subfamily.</text>
</comment>
<keyword evidence="4 7" id="KW-0456">Lyase</keyword>
<dbReference type="PANTHER" id="PTHR43525">
    <property type="entry name" value="PROTEIN MALY"/>
    <property type="match status" value="1"/>
</dbReference>
<protein>
    <recommendedName>
        <fullName evidence="2">cysteine-S-conjugate beta-lyase</fullName>
        <ecNumber evidence="2">4.4.1.13</ecNumber>
    </recommendedName>
</protein>
<dbReference type="InterPro" id="IPR015424">
    <property type="entry name" value="PyrdxlP-dep_Trfase"/>
</dbReference>
<gene>
    <name evidence="7" type="primary">patB_46</name>
    <name evidence="7" type="ORF">SDC9_172477</name>
</gene>
<dbReference type="SUPFAM" id="SSF53383">
    <property type="entry name" value="PLP-dependent transferases"/>
    <property type="match status" value="1"/>
</dbReference>
<dbReference type="Gene3D" id="3.90.1150.10">
    <property type="entry name" value="Aspartate Aminotransferase, domain 1"/>
    <property type="match status" value="1"/>
</dbReference>
<keyword evidence="3" id="KW-0663">Pyridoxal phosphate</keyword>
<dbReference type="Gene3D" id="3.40.640.10">
    <property type="entry name" value="Type I PLP-dependent aspartate aminotransferase-like (Major domain)"/>
    <property type="match status" value="1"/>
</dbReference>
<evidence type="ECO:0000256" key="2">
    <source>
        <dbReference type="ARBA" id="ARBA00012224"/>
    </source>
</evidence>
<feature type="domain" description="Aminotransferase class I/classII large" evidence="6">
    <location>
        <begin position="3"/>
        <end position="201"/>
    </location>
</feature>
<evidence type="ECO:0000256" key="3">
    <source>
        <dbReference type="ARBA" id="ARBA00022898"/>
    </source>
</evidence>
<dbReference type="CDD" id="cd00609">
    <property type="entry name" value="AAT_like"/>
    <property type="match status" value="1"/>
</dbReference>
<evidence type="ECO:0000256" key="4">
    <source>
        <dbReference type="ARBA" id="ARBA00023239"/>
    </source>
</evidence>
<dbReference type="InterPro" id="IPR051798">
    <property type="entry name" value="Class-II_PLP-Dep_Aminotrans"/>
</dbReference>
<dbReference type="GO" id="GO:0047804">
    <property type="term" value="F:cysteine-S-conjugate beta-lyase activity"/>
    <property type="evidence" value="ECO:0007669"/>
    <property type="project" value="UniProtKB-EC"/>
</dbReference>
<dbReference type="AlphaFoldDB" id="A0A645GG16"/>